<dbReference type="RefSeq" id="WP_101306461.1">
    <property type="nucleotide sequence ID" value="NZ_CP025299.1"/>
</dbReference>
<dbReference type="Proteomes" id="UP000233276">
    <property type="component" value="Chromosome"/>
</dbReference>
<accession>A0A2K9DZC5</accession>
<evidence type="ECO:0000259" key="2">
    <source>
        <dbReference type="Pfam" id="PF13548"/>
    </source>
</evidence>
<evidence type="ECO:0000256" key="1">
    <source>
        <dbReference type="SAM" id="Phobius"/>
    </source>
</evidence>
<proteinExistence type="predicted"/>
<feature type="transmembrane region" description="Helical" evidence="1">
    <location>
        <begin position="42"/>
        <end position="64"/>
    </location>
</feature>
<protein>
    <submittedName>
        <fullName evidence="3">DUF4126 domain-containing protein</fullName>
    </submittedName>
</protein>
<dbReference type="Pfam" id="PF13548">
    <property type="entry name" value="DUF4126"/>
    <property type="match status" value="1"/>
</dbReference>
<dbReference type="EMBL" id="CP025299">
    <property type="protein sequence ID" value="AUG30013.1"/>
    <property type="molecule type" value="Genomic_DNA"/>
</dbReference>
<dbReference type="KEGG" id="mhos:CXR34_11540"/>
<evidence type="ECO:0000313" key="3">
    <source>
        <dbReference type="EMBL" id="AUG30013.1"/>
    </source>
</evidence>
<name>A0A2K9DZC5_9MICO</name>
<feature type="transmembrane region" description="Helical" evidence="1">
    <location>
        <begin position="157"/>
        <end position="185"/>
    </location>
</feature>
<dbReference type="AlphaFoldDB" id="A0A2K9DZC5"/>
<feature type="domain" description="DUF4126" evidence="2">
    <location>
        <begin position="5"/>
        <end position="187"/>
    </location>
</feature>
<feature type="transmembrane region" description="Helical" evidence="1">
    <location>
        <begin position="106"/>
        <end position="128"/>
    </location>
</feature>
<keyword evidence="1" id="KW-0472">Membrane</keyword>
<sequence length="204" mass="20704">MLEFLVGSGLAAAAGLNAWMPLFALGLIDRFLPSILQLPPAWAWLSSDVALWITGILLVVEIVADKVPAVDSVNDVLQTVVRPASGGIVFGAGASAETVRVDDPALFAGTAWVPVVVGVAIALAIHALKASIRPIANAATFGLAAPALSAGEDVSAVGLILAAIFAPLLAGALIVGIVATAIVVLRRRRRRRTPRAAAAPASSG</sequence>
<gene>
    <name evidence="3" type="ORF">CXR34_11540</name>
</gene>
<reference evidence="3 4" key="1">
    <citation type="submission" date="2017-12" db="EMBL/GenBank/DDBJ databases">
        <title>Isolation and characterization of estrogens degradatiion strain Microbacterium hominis SJTG1.</title>
        <authorList>
            <person name="Xiong W."/>
            <person name="Yin C."/>
            <person name="Zheng D."/>
            <person name="Liang R."/>
        </authorList>
    </citation>
    <scope>NUCLEOTIDE SEQUENCE [LARGE SCALE GENOMIC DNA]</scope>
    <source>
        <strain evidence="3 4">SJTG1</strain>
    </source>
</reference>
<evidence type="ECO:0000313" key="4">
    <source>
        <dbReference type="Proteomes" id="UP000233276"/>
    </source>
</evidence>
<organism evidence="3 4">
    <name type="scientific">Microbacterium hominis</name>
    <dbReference type="NCBI Taxonomy" id="162426"/>
    <lineage>
        <taxon>Bacteria</taxon>
        <taxon>Bacillati</taxon>
        <taxon>Actinomycetota</taxon>
        <taxon>Actinomycetes</taxon>
        <taxon>Micrococcales</taxon>
        <taxon>Microbacteriaceae</taxon>
        <taxon>Microbacterium</taxon>
    </lineage>
</organism>
<dbReference type="InterPro" id="IPR025196">
    <property type="entry name" value="DUF4126"/>
</dbReference>
<keyword evidence="1" id="KW-0812">Transmembrane</keyword>
<keyword evidence="1" id="KW-1133">Transmembrane helix</keyword>